<dbReference type="Pfam" id="PF24035">
    <property type="entry name" value="DUF7344"/>
    <property type="match status" value="1"/>
</dbReference>
<dbReference type="InterPro" id="IPR055768">
    <property type="entry name" value="DUF7344"/>
</dbReference>
<dbReference type="GeneID" id="76057330"/>
<evidence type="ECO:0000259" key="1">
    <source>
        <dbReference type="Pfam" id="PF24035"/>
    </source>
</evidence>
<evidence type="ECO:0000313" key="2">
    <source>
        <dbReference type="EMBL" id="MFC7189481.1"/>
    </source>
</evidence>
<dbReference type="Gene3D" id="1.10.10.10">
    <property type="entry name" value="Winged helix-like DNA-binding domain superfamily/Winged helix DNA-binding domain"/>
    <property type="match status" value="1"/>
</dbReference>
<feature type="domain" description="DUF7344" evidence="1">
    <location>
        <begin position="27"/>
        <end position="102"/>
    </location>
</feature>
<dbReference type="EMBL" id="JBHTAX010000001">
    <property type="protein sequence ID" value="MFC7189481.1"/>
    <property type="molecule type" value="Genomic_DNA"/>
</dbReference>
<sequence length="123" mass="13515">MPKPSKERSGMEANETEVQSGFPFTMFSVLADPDRVEILSYLLDQPTPVTIGELVDTLAEANSNGENTDTEREKINIALHHNHLPKLSESGVIGISSDEEYVTLLQPAPQLKPYLELAVNPPT</sequence>
<name>A0ABD5YQH0_9EURY</name>
<dbReference type="InterPro" id="IPR036388">
    <property type="entry name" value="WH-like_DNA-bd_sf"/>
</dbReference>
<dbReference type="Proteomes" id="UP001596417">
    <property type="component" value="Unassembled WGS sequence"/>
</dbReference>
<protein>
    <submittedName>
        <fullName evidence="2">Helix-turn-helix domain-containing protein</fullName>
    </submittedName>
</protein>
<reference evidence="2 3" key="1">
    <citation type="journal article" date="2019" name="Int. J. Syst. Evol. Microbiol.">
        <title>The Global Catalogue of Microorganisms (GCM) 10K type strain sequencing project: providing services to taxonomists for standard genome sequencing and annotation.</title>
        <authorList>
            <consortium name="The Broad Institute Genomics Platform"/>
            <consortium name="The Broad Institute Genome Sequencing Center for Infectious Disease"/>
            <person name="Wu L."/>
            <person name="Ma J."/>
        </authorList>
    </citation>
    <scope>NUCLEOTIDE SEQUENCE [LARGE SCALE GENOMIC DNA]</scope>
    <source>
        <strain evidence="2 3">RDMS1</strain>
    </source>
</reference>
<keyword evidence="3" id="KW-1185">Reference proteome</keyword>
<accession>A0ABD5YQH0</accession>
<organism evidence="2 3">
    <name type="scientific">Halocatena marina</name>
    <dbReference type="NCBI Taxonomy" id="2934937"/>
    <lineage>
        <taxon>Archaea</taxon>
        <taxon>Methanobacteriati</taxon>
        <taxon>Methanobacteriota</taxon>
        <taxon>Stenosarchaea group</taxon>
        <taxon>Halobacteria</taxon>
        <taxon>Halobacteriales</taxon>
        <taxon>Natronomonadaceae</taxon>
        <taxon>Halocatena</taxon>
    </lineage>
</organism>
<comment type="caution">
    <text evidence="2">The sequence shown here is derived from an EMBL/GenBank/DDBJ whole genome shotgun (WGS) entry which is preliminary data.</text>
</comment>
<evidence type="ECO:0000313" key="3">
    <source>
        <dbReference type="Proteomes" id="UP001596417"/>
    </source>
</evidence>
<gene>
    <name evidence="2" type="ORF">ACFQL7_06200</name>
</gene>
<dbReference type="RefSeq" id="WP_248905563.1">
    <property type="nucleotide sequence ID" value="NZ_CP109979.1"/>
</dbReference>
<dbReference type="AlphaFoldDB" id="A0ABD5YQH0"/>
<proteinExistence type="predicted"/>